<evidence type="ECO:0000256" key="8">
    <source>
        <dbReference type="ARBA" id="ARBA00034617"/>
    </source>
</evidence>
<dbReference type="Pfam" id="PF00271">
    <property type="entry name" value="Helicase_C"/>
    <property type="match status" value="1"/>
</dbReference>
<dbReference type="AlphaFoldDB" id="A0A834XKD4"/>
<feature type="transmembrane region" description="Helical" evidence="10">
    <location>
        <begin position="642"/>
        <end position="661"/>
    </location>
</feature>
<evidence type="ECO:0000256" key="10">
    <source>
        <dbReference type="SAM" id="Phobius"/>
    </source>
</evidence>
<dbReference type="GO" id="GO:0005524">
    <property type="term" value="F:ATP binding"/>
    <property type="evidence" value="ECO:0007669"/>
    <property type="project" value="UniProtKB-KW"/>
</dbReference>
<evidence type="ECO:0000256" key="4">
    <source>
        <dbReference type="ARBA" id="ARBA00022741"/>
    </source>
</evidence>
<dbReference type="GO" id="GO:0003676">
    <property type="term" value="F:nucleic acid binding"/>
    <property type="evidence" value="ECO:0007669"/>
    <property type="project" value="InterPro"/>
</dbReference>
<dbReference type="GO" id="GO:0005737">
    <property type="term" value="C:cytoplasm"/>
    <property type="evidence" value="ECO:0007669"/>
    <property type="project" value="TreeGrafter"/>
</dbReference>
<dbReference type="InterPro" id="IPR027417">
    <property type="entry name" value="P-loop_NTPase"/>
</dbReference>
<evidence type="ECO:0000256" key="2">
    <source>
        <dbReference type="ARBA" id="ARBA00005446"/>
    </source>
</evidence>
<dbReference type="Proteomes" id="UP000639338">
    <property type="component" value="Unassembled WGS sequence"/>
</dbReference>
<dbReference type="InterPro" id="IPR001650">
    <property type="entry name" value="Helicase_C-like"/>
</dbReference>
<dbReference type="OrthoDB" id="10261556at2759"/>
<dbReference type="PROSITE" id="PS51192">
    <property type="entry name" value="HELICASE_ATP_BIND_1"/>
    <property type="match status" value="1"/>
</dbReference>
<evidence type="ECO:0000256" key="6">
    <source>
        <dbReference type="ARBA" id="ARBA00022989"/>
    </source>
</evidence>
<dbReference type="PANTHER" id="PTHR13710:SF152">
    <property type="entry name" value="ATP-DEPENDENT DNA HELICASE Q5"/>
    <property type="match status" value="1"/>
</dbReference>
<gene>
    <name evidence="13" type="ORF">HCN44_003084</name>
</gene>
<keyword evidence="5" id="KW-0067">ATP-binding</keyword>
<feature type="transmembrane region" description="Helical" evidence="10">
    <location>
        <begin position="728"/>
        <end position="750"/>
    </location>
</feature>
<feature type="domain" description="Helicase C-terminal" evidence="12">
    <location>
        <begin position="231"/>
        <end position="379"/>
    </location>
</feature>
<comment type="caution">
    <text evidence="13">The sequence shown here is derived from an EMBL/GenBank/DDBJ whole genome shotgun (WGS) entry which is preliminary data.</text>
</comment>
<dbReference type="Pfam" id="PF00270">
    <property type="entry name" value="DEAD"/>
    <property type="match status" value="1"/>
</dbReference>
<evidence type="ECO:0000313" key="13">
    <source>
        <dbReference type="EMBL" id="KAF7987322.1"/>
    </source>
</evidence>
<dbReference type="EC" id="5.6.2.4" evidence="9"/>
<keyword evidence="3 10" id="KW-0812">Transmembrane</keyword>
<evidence type="ECO:0000259" key="11">
    <source>
        <dbReference type="PROSITE" id="PS51192"/>
    </source>
</evidence>
<dbReference type="PANTHER" id="PTHR13710">
    <property type="entry name" value="DNA HELICASE RECQ FAMILY MEMBER"/>
    <property type="match status" value="1"/>
</dbReference>
<dbReference type="GO" id="GO:0009378">
    <property type="term" value="F:four-way junction helicase activity"/>
    <property type="evidence" value="ECO:0007669"/>
    <property type="project" value="TreeGrafter"/>
</dbReference>
<dbReference type="InterPro" id="IPR011545">
    <property type="entry name" value="DEAD/DEAH_box_helicase_dom"/>
</dbReference>
<dbReference type="SUPFAM" id="SSF52540">
    <property type="entry name" value="P-loop containing nucleoside triphosphate hydrolases"/>
    <property type="match status" value="1"/>
</dbReference>
<reference evidence="13 14" key="1">
    <citation type="submission" date="2020-08" db="EMBL/GenBank/DDBJ databases">
        <title>Aphidius gifuensis genome sequencing and assembly.</title>
        <authorList>
            <person name="Du Z."/>
        </authorList>
    </citation>
    <scope>NUCLEOTIDE SEQUENCE [LARGE SCALE GENOMIC DNA]</scope>
    <source>
        <strain evidence="13">YNYX2018</strain>
        <tissue evidence="13">Adults</tissue>
    </source>
</reference>
<feature type="domain" description="Helicase ATP-binding" evidence="11">
    <location>
        <begin position="26"/>
        <end position="203"/>
    </location>
</feature>
<dbReference type="PRINTS" id="PR00259">
    <property type="entry name" value="TMFOUR"/>
</dbReference>
<comment type="subcellular location">
    <subcellularLocation>
        <location evidence="1">Membrane</location>
        <topology evidence="1">Multi-pass membrane protein</topology>
    </subcellularLocation>
</comment>
<sequence length="768" mass="88694">MNQVLKNYLGFFGYNDFKSKLQHQAIVKIHEGKDVFINFPRASGKSLCYQLPAFVKRKKCAIIFVSCTSYLNDEIQFLKSRNIKVCAFDHDFMRIKDKKIKLQHEELLKRKDINLLYVSVNLCDKKWFQDYLKEKVRLNFVSFFVVDEANCISKNNLCYNKNYESVVKIRLLYNEVQFVVVTSTITSQVKLDILNKLNMNNSIIIESNDTVVKNTYIDVILRDLIDNPHDHMKQLIKFSLKNENDRAIIFCRTVEQTLLISKELSQQGVPTIIYNSSISKNQQYEHKNLWTSGQVKVIATNHNFIFGLNYQFVRCVIHWTIPQSMTQYYRQISTAARDGNLSVCRAYYSLEDAAELKLYLFNKSQAINDESKILNDYLFGTKCRHVIYSDYFGKKSECCGNLCDNCAHGESVKNMLSQFDKLKSTRLLTNIAQNKIIKAKEIRNNKKTKTRYNYLDTIRELPDKLQPYAQVYKSHESNNDYDHRLCIRTFNFHVLFRKLYKNYTSNADESSIALNLSDILRLGRILEFYLASYSQVGHMYRKNMLNVLIGIGIICVAVRPSIIGEFDGIEELKAVTDTLKDIRFPTTELIIVGSFISLVSFYGCCGAATKIHPSIIDEFDRIEELKSVTDTLKNIRFPTTELIIVGSFIFVVSFYGCYGVVTKNTLCLKLFKCCAINYANDLYNNETIPLSCCPKSNDNNNEICNLKTNFKNGCKNQIINNIKSTIEILFKTSISSCILQLIVIIITCMLPNAMRNHQGFPLKNHNGY</sequence>
<keyword evidence="6 10" id="KW-1133">Transmembrane helix</keyword>
<accession>A0A834XKD4</accession>
<dbReference type="InterPro" id="IPR018499">
    <property type="entry name" value="Tetraspanin/Peripherin"/>
</dbReference>
<comment type="similarity">
    <text evidence="2">Belongs to the helicase family. RecQ subfamily.</text>
</comment>
<evidence type="ECO:0000256" key="3">
    <source>
        <dbReference type="ARBA" id="ARBA00022692"/>
    </source>
</evidence>
<evidence type="ECO:0000313" key="14">
    <source>
        <dbReference type="Proteomes" id="UP000639338"/>
    </source>
</evidence>
<evidence type="ECO:0000256" key="5">
    <source>
        <dbReference type="ARBA" id="ARBA00022840"/>
    </source>
</evidence>
<dbReference type="InterPro" id="IPR014001">
    <property type="entry name" value="Helicase_ATP-bd"/>
</dbReference>
<dbReference type="EMBL" id="JACMRX010000006">
    <property type="protein sequence ID" value="KAF7987322.1"/>
    <property type="molecule type" value="Genomic_DNA"/>
</dbReference>
<proteinExistence type="inferred from homology"/>
<keyword evidence="4" id="KW-0547">Nucleotide-binding</keyword>
<protein>
    <recommendedName>
        <fullName evidence="9">DNA 3'-5' helicase</fullName>
        <ecNumber evidence="9">5.6.2.4</ecNumber>
    </recommendedName>
</protein>
<organism evidence="13 14">
    <name type="scientific">Aphidius gifuensis</name>
    <name type="common">Parasitoid wasp</name>
    <dbReference type="NCBI Taxonomy" id="684658"/>
    <lineage>
        <taxon>Eukaryota</taxon>
        <taxon>Metazoa</taxon>
        <taxon>Ecdysozoa</taxon>
        <taxon>Arthropoda</taxon>
        <taxon>Hexapoda</taxon>
        <taxon>Insecta</taxon>
        <taxon>Pterygota</taxon>
        <taxon>Neoptera</taxon>
        <taxon>Endopterygota</taxon>
        <taxon>Hymenoptera</taxon>
        <taxon>Apocrita</taxon>
        <taxon>Ichneumonoidea</taxon>
        <taxon>Braconidae</taxon>
        <taxon>Aphidiinae</taxon>
        <taxon>Aphidius</taxon>
    </lineage>
</organism>
<evidence type="ECO:0000259" key="12">
    <source>
        <dbReference type="PROSITE" id="PS51194"/>
    </source>
</evidence>
<evidence type="ECO:0000256" key="7">
    <source>
        <dbReference type="ARBA" id="ARBA00023136"/>
    </source>
</evidence>
<dbReference type="GO" id="GO:0000724">
    <property type="term" value="P:double-strand break repair via homologous recombination"/>
    <property type="evidence" value="ECO:0007669"/>
    <property type="project" value="TreeGrafter"/>
</dbReference>
<name>A0A834XKD4_APHGI</name>
<dbReference type="GO" id="GO:0005694">
    <property type="term" value="C:chromosome"/>
    <property type="evidence" value="ECO:0007669"/>
    <property type="project" value="TreeGrafter"/>
</dbReference>
<dbReference type="Pfam" id="PF00335">
    <property type="entry name" value="Tetraspanin"/>
    <property type="match status" value="1"/>
</dbReference>
<dbReference type="PROSITE" id="PS51194">
    <property type="entry name" value="HELICASE_CTER"/>
    <property type="match status" value="1"/>
</dbReference>
<evidence type="ECO:0000256" key="1">
    <source>
        <dbReference type="ARBA" id="ARBA00004141"/>
    </source>
</evidence>
<dbReference type="Gene3D" id="3.40.50.300">
    <property type="entry name" value="P-loop containing nucleotide triphosphate hydrolases"/>
    <property type="match status" value="2"/>
</dbReference>
<keyword evidence="14" id="KW-1185">Reference proteome</keyword>
<evidence type="ECO:0000256" key="9">
    <source>
        <dbReference type="ARBA" id="ARBA00034808"/>
    </source>
</evidence>
<dbReference type="GO" id="GO:0005634">
    <property type="term" value="C:nucleus"/>
    <property type="evidence" value="ECO:0007669"/>
    <property type="project" value="TreeGrafter"/>
</dbReference>
<dbReference type="GO" id="GO:0043138">
    <property type="term" value="F:3'-5' DNA helicase activity"/>
    <property type="evidence" value="ECO:0007669"/>
    <property type="project" value="UniProtKB-EC"/>
</dbReference>
<keyword evidence="7 10" id="KW-0472">Membrane</keyword>
<comment type="catalytic activity">
    <reaction evidence="8">
        <text>Couples ATP hydrolysis with the unwinding of duplex DNA by translocating in the 3'-5' direction.</text>
        <dbReference type="EC" id="5.6.2.4"/>
    </reaction>
</comment>
<dbReference type="GO" id="GO:0016020">
    <property type="term" value="C:membrane"/>
    <property type="evidence" value="ECO:0007669"/>
    <property type="project" value="UniProtKB-SubCell"/>
</dbReference>